<keyword evidence="2" id="KW-1133">Transmembrane helix</keyword>
<keyword evidence="2" id="KW-0472">Membrane</keyword>
<protein>
    <recommendedName>
        <fullName evidence="5">Cell division protein FtsL</fullName>
    </recommendedName>
</protein>
<evidence type="ECO:0000313" key="4">
    <source>
        <dbReference type="Proteomes" id="UP001501752"/>
    </source>
</evidence>
<feature type="region of interest" description="Disordered" evidence="1">
    <location>
        <begin position="103"/>
        <end position="196"/>
    </location>
</feature>
<reference evidence="4" key="1">
    <citation type="journal article" date="2019" name="Int. J. Syst. Evol. Microbiol.">
        <title>The Global Catalogue of Microorganisms (GCM) 10K type strain sequencing project: providing services to taxonomists for standard genome sequencing and annotation.</title>
        <authorList>
            <consortium name="The Broad Institute Genomics Platform"/>
            <consortium name="The Broad Institute Genome Sequencing Center for Infectious Disease"/>
            <person name="Wu L."/>
            <person name="Ma J."/>
        </authorList>
    </citation>
    <scope>NUCLEOTIDE SEQUENCE [LARGE SCALE GENOMIC DNA]</scope>
    <source>
        <strain evidence="4">JCM 13006</strain>
    </source>
</reference>
<feature type="compositionally biased region" description="Low complexity" evidence="1">
    <location>
        <begin position="172"/>
        <end position="196"/>
    </location>
</feature>
<accession>A0ABP9DGI2</accession>
<evidence type="ECO:0000313" key="3">
    <source>
        <dbReference type="EMBL" id="GAA4845262.1"/>
    </source>
</evidence>
<keyword evidence="4" id="KW-1185">Reference proteome</keyword>
<sequence>MAGGVRGSGVLPGQAGRARITVRPGARQARGRTPFAVLVVVLLSAGLLGLLMLNTAINEGSFTLSKLRKQTTEATDQLQTLQHQIDQQSAPDALERRARELGMVPGGDPAFLKDDGSVLGTPKEAQDSPPVKRTGNDLWQSGASPSPTPSSGDLGVELAPLPPATPSPAPGSPAAANPAGRSPGAADPAAPAGGGR</sequence>
<gene>
    <name evidence="3" type="ORF">GCM10023235_22160</name>
</gene>
<feature type="transmembrane region" description="Helical" evidence="2">
    <location>
        <begin position="35"/>
        <end position="57"/>
    </location>
</feature>
<proteinExistence type="predicted"/>
<evidence type="ECO:0000256" key="1">
    <source>
        <dbReference type="SAM" id="MobiDB-lite"/>
    </source>
</evidence>
<dbReference type="EMBL" id="BAABIS010000001">
    <property type="protein sequence ID" value="GAA4845262.1"/>
    <property type="molecule type" value="Genomic_DNA"/>
</dbReference>
<dbReference type="Proteomes" id="UP001501752">
    <property type="component" value="Unassembled WGS sequence"/>
</dbReference>
<feature type="compositionally biased region" description="Pro residues" evidence="1">
    <location>
        <begin position="160"/>
        <end position="171"/>
    </location>
</feature>
<evidence type="ECO:0008006" key="5">
    <source>
        <dbReference type="Google" id="ProtNLM"/>
    </source>
</evidence>
<comment type="caution">
    <text evidence="3">The sequence shown here is derived from an EMBL/GenBank/DDBJ whole genome shotgun (WGS) entry which is preliminary data.</text>
</comment>
<dbReference type="RefSeq" id="WP_345696623.1">
    <property type="nucleotide sequence ID" value="NZ_BAABIS010000001.1"/>
</dbReference>
<keyword evidence="2" id="KW-0812">Transmembrane</keyword>
<organism evidence="3 4">
    <name type="scientific">Kitasatospora terrestris</name>
    <dbReference type="NCBI Taxonomy" id="258051"/>
    <lineage>
        <taxon>Bacteria</taxon>
        <taxon>Bacillati</taxon>
        <taxon>Actinomycetota</taxon>
        <taxon>Actinomycetes</taxon>
        <taxon>Kitasatosporales</taxon>
        <taxon>Streptomycetaceae</taxon>
        <taxon>Kitasatospora</taxon>
    </lineage>
</organism>
<evidence type="ECO:0000256" key="2">
    <source>
        <dbReference type="SAM" id="Phobius"/>
    </source>
</evidence>
<name>A0ABP9DGI2_9ACTN</name>